<dbReference type="SFLD" id="SFLDS00005">
    <property type="entry name" value="Isoprenoid_Synthase_Type_I"/>
    <property type="match status" value="1"/>
</dbReference>
<evidence type="ECO:0000256" key="2">
    <source>
        <dbReference type="ARBA" id="ARBA00006333"/>
    </source>
</evidence>
<dbReference type="PANTHER" id="PTHR35201:SF4">
    <property type="entry name" value="BETA-PINACENE SYNTHASE-RELATED"/>
    <property type="match status" value="1"/>
</dbReference>
<dbReference type="PANTHER" id="PTHR35201">
    <property type="entry name" value="TERPENE SYNTHASE"/>
    <property type="match status" value="1"/>
</dbReference>
<dbReference type="Gene3D" id="1.10.600.10">
    <property type="entry name" value="Farnesyl Diphosphate Synthase"/>
    <property type="match status" value="1"/>
</dbReference>
<keyword evidence="3 6" id="KW-0479">Metal-binding</keyword>
<proteinExistence type="inferred from homology"/>
<evidence type="ECO:0000313" key="7">
    <source>
        <dbReference type="EMBL" id="KJA21771.1"/>
    </source>
</evidence>
<dbReference type="Pfam" id="PF19086">
    <property type="entry name" value="Terpene_syn_C_2"/>
    <property type="match status" value="1"/>
</dbReference>
<dbReference type="Proteomes" id="UP000054270">
    <property type="component" value="Unassembled WGS sequence"/>
</dbReference>
<reference evidence="8" key="1">
    <citation type="submission" date="2014-04" db="EMBL/GenBank/DDBJ databases">
        <title>Evolutionary Origins and Diversification of the Mycorrhizal Mutualists.</title>
        <authorList>
            <consortium name="DOE Joint Genome Institute"/>
            <consortium name="Mycorrhizal Genomics Consortium"/>
            <person name="Kohler A."/>
            <person name="Kuo A."/>
            <person name="Nagy L.G."/>
            <person name="Floudas D."/>
            <person name="Copeland A."/>
            <person name="Barry K.W."/>
            <person name="Cichocki N."/>
            <person name="Veneault-Fourrey C."/>
            <person name="LaButti K."/>
            <person name="Lindquist E.A."/>
            <person name="Lipzen A."/>
            <person name="Lundell T."/>
            <person name="Morin E."/>
            <person name="Murat C."/>
            <person name="Riley R."/>
            <person name="Ohm R."/>
            <person name="Sun H."/>
            <person name="Tunlid A."/>
            <person name="Henrissat B."/>
            <person name="Grigoriev I.V."/>
            <person name="Hibbett D.S."/>
            <person name="Martin F."/>
        </authorList>
    </citation>
    <scope>NUCLEOTIDE SEQUENCE [LARGE SCALE GENOMIC DNA]</scope>
    <source>
        <strain evidence="8">FD-334 SS-4</strain>
    </source>
</reference>
<dbReference type="InterPro" id="IPR034686">
    <property type="entry name" value="Terpene_cyclase-like_2"/>
</dbReference>
<name>A0A0D2NZ85_HYPSF</name>
<keyword evidence="4 6" id="KW-0460">Magnesium</keyword>
<comment type="similarity">
    <text evidence="2 6">Belongs to the terpene synthase family.</text>
</comment>
<dbReference type="OMA" id="WSMQTPR"/>
<gene>
    <name evidence="7" type="ORF">HYPSUDRAFT_202683</name>
</gene>
<dbReference type="GO" id="GO:0008299">
    <property type="term" value="P:isoprenoid biosynthetic process"/>
    <property type="evidence" value="ECO:0007669"/>
    <property type="project" value="UniProtKB-ARBA"/>
</dbReference>
<keyword evidence="5 6" id="KW-0456">Lyase</keyword>
<keyword evidence="8" id="KW-1185">Reference proteome</keyword>
<dbReference type="SFLD" id="SFLDG01020">
    <property type="entry name" value="Terpene_Cyclase_Like_2"/>
    <property type="match status" value="1"/>
</dbReference>
<sequence length="348" mass="39598">MYAFRPFPETFSLQNLADISARACALKVNPHSQLVAEKMRQWFLGFEVYDNVRSSEYVNRGRFDTFAALSFPDADPSHLETCLAFFYWAFATDDLSDEGELQAKPESVKNSVDICREVLDNPNVPVPSYPYAAMLQDLFKRIQATATPGACTRFMAAYQAFSDSQVNQSHCRFTDTMPSVNDFILSRRATIGAALVEAMIEYSLDLDIPDYVFENSIVKAMSDATTDIMTWPNDLCSFNKEQADGDFQNLVCIIMVEHNIDLQSAIDLLTNMLDERVKEYLALKQSLPSFGTKVDIQLSRYHTALEHFVQGTVVWYYMSPRYFSAADRKDALQRKELLLKLKVFPSLN</sequence>
<accession>A0A0D2NZ85</accession>
<dbReference type="OrthoDB" id="6486656at2759"/>
<comment type="cofactor">
    <cofactor evidence="1 6">
        <name>Mg(2+)</name>
        <dbReference type="ChEBI" id="CHEBI:18420"/>
    </cofactor>
</comment>
<dbReference type="AlphaFoldDB" id="A0A0D2NZ85"/>
<dbReference type="EMBL" id="KN817555">
    <property type="protein sequence ID" value="KJA21771.1"/>
    <property type="molecule type" value="Genomic_DNA"/>
</dbReference>
<evidence type="ECO:0000313" key="8">
    <source>
        <dbReference type="Proteomes" id="UP000054270"/>
    </source>
</evidence>
<dbReference type="EC" id="4.2.3.-" evidence="6"/>
<evidence type="ECO:0000256" key="6">
    <source>
        <dbReference type="RuleBase" id="RU366034"/>
    </source>
</evidence>
<protein>
    <recommendedName>
        <fullName evidence="6">Terpene synthase</fullName>
        <ecNumber evidence="6">4.2.3.-</ecNumber>
    </recommendedName>
</protein>
<evidence type="ECO:0000256" key="3">
    <source>
        <dbReference type="ARBA" id="ARBA00022723"/>
    </source>
</evidence>
<organism evidence="7 8">
    <name type="scientific">Hypholoma sublateritium (strain FD-334 SS-4)</name>
    <dbReference type="NCBI Taxonomy" id="945553"/>
    <lineage>
        <taxon>Eukaryota</taxon>
        <taxon>Fungi</taxon>
        <taxon>Dikarya</taxon>
        <taxon>Basidiomycota</taxon>
        <taxon>Agaricomycotina</taxon>
        <taxon>Agaricomycetes</taxon>
        <taxon>Agaricomycetidae</taxon>
        <taxon>Agaricales</taxon>
        <taxon>Agaricineae</taxon>
        <taxon>Strophariaceae</taxon>
        <taxon>Hypholoma</taxon>
    </lineage>
</organism>
<dbReference type="STRING" id="945553.A0A0D2NZ85"/>
<evidence type="ECO:0000256" key="1">
    <source>
        <dbReference type="ARBA" id="ARBA00001946"/>
    </source>
</evidence>
<evidence type="ECO:0000256" key="4">
    <source>
        <dbReference type="ARBA" id="ARBA00022842"/>
    </source>
</evidence>
<evidence type="ECO:0000256" key="5">
    <source>
        <dbReference type="ARBA" id="ARBA00023239"/>
    </source>
</evidence>
<dbReference type="GO" id="GO:0046872">
    <property type="term" value="F:metal ion binding"/>
    <property type="evidence" value="ECO:0007669"/>
    <property type="project" value="UniProtKB-KW"/>
</dbReference>
<dbReference type="SUPFAM" id="SSF48576">
    <property type="entry name" value="Terpenoid synthases"/>
    <property type="match status" value="1"/>
</dbReference>
<dbReference type="InterPro" id="IPR008949">
    <property type="entry name" value="Isoprenoid_synthase_dom_sf"/>
</dbReference>
<dbReference type="GO" id="GO:0010333">
    <property type="term" value="F:terpene synthase activity"/>
    <property type="evidence" value="ECO:0007669"/>
    <property type="project" value="InterPro"/>
</dbReference>